<gene>
    <name evidence="1" type="ORF">MiSe_08140</name>
</gene>
<dbReference type="Proteomes" id="UP001050975">
    <property type="component" value="Unassembled WGS sequence"/>
</dbReference>
<evidence type="ECO:0000313" key="2">
    <source>
        <dbReference type="Proteomes" id="UP001050975"/>
    </source>
</evidence>
<dbReference type="RefSeq" id="WP_226575157.1">
    <property type="nucleotide sequence ID" value="NZ_BLAY01000008.1"/>
</dbReference>
<name>A0AAV3X4B7_9CYAN</name>
<protein>
    <submittedName>
        <fullName evidence="1">Uncharacterized protein</fullName>
    </submittedName>
</protein>
<comment type="caution">
    <text evidence="1">The sequence shown here is derived from an EMBL/GenBank/DDBJ whole genome shotgun (WGS) entry which is preliminary data.</text>
</comment>
<evidence type="ECO:0000313" key="1">
    <source>
        <dbReference type="EMBL" id="GET36066.1"/>
    </source>
</evidence>
<proteinExistence type="predicted"/>
<dbReference type="EMBL" id="BLAY01000008">
    <property type="protein sequence ID" value="GET36066.1"/>
    <property type="molecule type" value="Genomic_DNA"/>
</dbReference>
<keyword evidence="2" id="KW-1185">Reference proteome</keyword>
<organism evidence="1 2">
    <name type="scientific">Microseira wollei NIES-4236</name>
    <dbReference type="NCBI Taxonomy" id="2530354"/>
    <lineage>
        <taxon>Bacteria</taxon>
        <taxon>Bacillati</taxon>
        <taxon>Cyanobacteriota</taxon>
        <taxon>Cyanophyceae</taxon>
        <taxon>Oscillatoriophycideae</taxon>
        <taxon>Aerosakkonematales</taxon>
        <taxon>Aerosakkonemataceae</taxon>
        <taxon>Microseira</taxon>
    </lineage>
</organism>
<dbReference type="AlphaFoldDB" id="A0AAV3X4B7"/>
<reference evidence="1" key="1">
    <citation type="submission" date="2019-10" db="EMBL/GenBank/DDBJ databases">
        <title>Draft genome sequece of Microseira wollei NIES-4236.</title>
        <authorList>
            <person name="Yamaguchi H."/>
            <person name="Suzuki S."/>
            <person name="Kawachi M."/>
        </authorList>
    </citation>
    <scope>NUCLEOTIDE SEQUENCE</scope>
    <source>
        <strain evidence="1">NIES-4236</strain>
    </source>
</reference>
<accession>A0AAV3X4B7</accession>
<sequence length="211" mass="23703">MVNTNNGYSEYSERLQTQAVQELVQLLWQEEEVSYPWNPLAPESEAFFAELEQEFTLEDWSAAEIGARSQAFFSGIDQLWPQNVPNGILARLQASLSDRFACRVPSHWLDAIATKASELIDATGYPAPAMSLMDRMIQCVQELLPNWAEDDLQVLARPLAYAMRGAEAETVELALGAVRPLDWTQLSEIERARLSLAIARIALDELETTDE</sequence>